<comment type="caution">
    <text evidence="3">The sequence shown here is derived from an EMBL/GenBank/DDBJ whole genome shotgun (WGS) entry which is preliminary data.</text>
</comment>
<dbReference type="EMBL" id="CAJJDO010000012">
    <property type="protein sequence ID" value="CAD8143761.1"/>
    <property type="molecule type" value="Genomic_DNA"/>
</dbReference>
<feature type="transmembrane region" description="Helical" evidence="1">
    <location>
        <begin position="225"/>
        <end position="244"/>
    </location>
</feature>
<keyword evidence="1" id="KW-1133">Transmembrane helix</keyword>
<name>A0A8S1SQI6_9CILI</name>
<sequence>MIIILLNIKVIQIFACAQFNKEQEISLYPTAEGEFYEYHMENLLSETQLTCKMQPQIPNVQLINQCEEICRKKGNQFISMSSNKTHFGTLSKNNEVIIYKWKYQRFICDNQSFVQLFQYQFVFKLSTQFRQIAIITMNSYQFKQYIHNQNLLFQYDQIYLLQLKYDQLQKEQILLLYMPYIFRIIQQLYFYHHHFLIQIAQINNLLILISQLQQVQKFLQLLPKIYFIILISRLLIQFLIQLQLSWLDQF</sequence>
<organism evidence="3 4">
    <name type="scientific">Paramecium pentaurelia</name>
    <dbReference type="NCBI Taxonomy" id="43138"/>
    <lineage>
        <taxon>Eukaryota</taxon>
        <taxon>Sar</taxon>
        <taxon>Alveolata</taxon>
        <taxon>Ciliophora</taxon>
        <taxon>Intramacronucleata</taxon>
        <taxon>Oligohymenophorea</taxon>
        <taxon>Peniculida</taxon>
        <taxon>Parameciidae</taxon>
        <taxon>Paramecium</taxon>
    </lineage>
</organism>
<proteinExistence type="predicted"/>
<protein>
    <recommendedName>
        <fullName evidence="5">Transmembrane protein</fullName>
    </recommendedName>
</protein>
<evidence type="ECO:0000256" key="2">
    <source>
        <dbReference type="SAM" id="SignalP"/>
    </source>
</evidence>
<evidence type="ECO:0000256" key="1">
    <source>
        <dbReference type="SAM" id="Phobius"/>
    </source>
</evidence>
<keyword evidence="1" id="KW-0812">Transmembrane</keyword>
<evidence type="ECO:0000313" key="3">
    <source>
        <dbReference type="EMBL" id="CAD8143761.1"/>
    </source>
</evidence>
<dbReference type="AlphaFoldDB" id="A0A8S1SQI6"/>
<accession>A0A8S1SQI6</accession>
<gene>
    <name evidence="3" type="ORF">PPENT_87.1.T0120391</name>
</gene>
<dbReference type="OrthoDB" id="312234at2759"/>
<reference evidence="3" key="1">
    <citation type="submission" date="2021-01" db="EMBL/GenBank/DDBJ databases">
        <authorList>
            <consortium name="Genoscope - CEA"/>
            <person name="William W."/>
        </authorList>
    </citation>
    <scope>NUCLEOTIDE SEQUENCE</scope>
</reference>
<evidence type="ECO:0000313" key="4">
    <source>
        <dbReference type="Proteomes" id="UP000689195"/>
    </source>
</evidence>
<keyword evidence="1" id="KW-0472">Membrane</keyword>
<feature type="signal peptide" evidence="2">
    <location>
        <begin position="1"/>
        <end position="17"/>
    </location>
</feature>
<keyword evidence="2" id="KW-0732">Signal</keyword>
<feature type="chain" id="PRO_5035824501" description="Transmembrane protein" evidence="2">
    <location>
        <begin position="18"/>
        <end position="250"/>
    </location>
</feature>
<feature type="transmembrane region" description="Helical" evidence="1">
    <location>
        <begin position="195"/>
        <end position="213"/>
    </location>
</feature>
<keyword evidence="4" id="KW-1185">Reference proteome</keyword>
<evidence type="ECO:0008006" key="5">
    <source>
        <dbReference type="Google" id="ProtNLM"/>
    </source>
</evidence>
<dbReference type="Proteomes" id="UP000689195">
    <property type="component" value="Unassembled WGS sequence"/>
</dbReference>